<dbReference type="Proteomes" id="UP000253769">
    <property type="component" value="Unassembled WGS sequence"/>
</dbReference>
<evidence type="ECO:0000256" key="1">
    <source>
        <dbReference type="ARBA" id="ARBA00022448"/>
    </source>
</evidence>
<dbReference type="AlphaFoldDB" id="A0A369WLM3"/>
<evidence type="ECO:0000256" key="3">
    <source>
        <dbReference type="ARBA" id="ARBA00022723"/>
    </source>
</evidence>
<protein>
    <submittedName>
        <fullName evidence="7">Group 1 truncated hemoglobin</fullName>
    </submittedName>
</protein>
<comment type="caution">
    <text evidence="7">The sequence shown here is derived from an EMBL/GenBank/DDBJ whole genome shotgun (WGS) entry which is preliminary data.</text>
</comment>
<evidence type="ECO:0000256" key="6">
    <source>
        <dbReference type="SAM" id="SignalP"/>
    </source>
</evidence>
<gene>
    <name evidence="7" type="ORF">DV711_08470</name>
</gene>
<dbReference type="Pfam" id="PF01152">
    <property type="entry name" value="Bac_globin"/>
    <property type="match status" value="1"/>
</dbReference>
<dbReference type="SUPFAM" id="SSF46458">
    <property type="entry name" value="Globin-like"/>
    <property type="match status" value="1"/>
</dbReference>
<dbReference type="EMBL" id="QQOH01000002">
    <property type="protein sequence ID" value="RDE22612.1"/>
    <property type="molecule type" value="Genomic_DNA"/>
</dbReference>
<dbReference type="GO" id="GO:0046872">
    <property type="term" value="F:metal ion binding"/>
    <property type="evidence" value="ECO:0007669"/>
    <property type="project" value="UniProtKB-KW"/>
</dbReference>
<dbReference type="GO" id="GO:0019825">
    <property type="term" value="F:oxygen binding"/>
    <property type="evidence" value="ECO:0007669"/>
    <property type="project" value="InterPro"/>
</dbReference>
<dbReference type="OrthoDB" id="9795814at2"/>
<name>A0A369WLM3_9GAMM</name>
<dbReference type="InterPro" id="IPR001486">
    <property type="entry name" value="Hemoglobin_trunc"/>
</dbReference>
<dbReference type="CDD" id="cd00454">
    <property type="entry name" value="TrHb1_N"/>
    <property type="match status" value="1"/>
</dbReference>
<keyword evidence="2 5" id="KW-0349">Heme</keyword>
<feature type="binding site" description="distal binding residue" evidence="5">
    <location>
        <position position="102"/>
    </location>
    <ligand>
        <name>heme</name>
        <dbReference type="ChEBI" id="CHEBI:30413"/>
    </ligand>
    <ligandPart>
        <name>Fe</name>
        <dbReference type="ChEBI" id="CHEBI:18248"/>
    </ligandPart>
</feature>
<feature type="chain" id="PRO_5016613115" evidence="6">
    <location>
        <begin position="20"/>
        <end position="151"/>
    </location>
</feature>
<proteinExistence type="predicted"/>
<keyword evidence="1" id="KW-0813">Transport</keyword>
<dbReference type="Gene3D" id="1.10.490.10">
    <property type="entry name" value="Globins"/>
    <property type="match status" value="1"/>
</dbReference>
<evidence type="ECO:0000313" key="8">
    <source>
        <dbReference type="Proteomes" id="UP000253769"/>
    </source>
</evidence>
<keyword evidence="3 5" id="KW-0479">Metal-binding</keyword>
<reference evidence="7 8" key="1">
    <citation type="submission" date="2018-07" db="EMBL/GenBank/DDBJ databases">
        <title>Motiliproteus coralliicola sp. nov., a bacterium isolated from Coral.</title>
        <authorList>
            <person name="Wang G."/>
        </authorList>
    </citation>
    <scope>NUCLEOTIDE SEQUENCE [LARGE SCALE GENOMIC DNA]</scope>
    <source>
        <strain evidence="7 8">C34</strain>
    </source>
</reference>
<organism evidence="7 8">
    <name type="scientific">Motiliproteus coralliicola</name>
    <dbReference type="NCBI Taxonomy" id="2283196"/>
    <lineage>
        <taxon>Bacteria</taxon>
        <taxon>Pseudomonadati</taxon>
        <taxon>Pseudomonadota</taxon>
        <taxon>Gammaproteobacteria</taxon>
        <taxon>Oceanospirillales</taxon>
        <taxon>Oceanospirillaceae</taxon>
        <taxon>Motiliproteus</taxon>
    </lineage>
</organism>
<dbReference type="GO" id="GO:0020037">
    <property type="term" value="F:heme binding"/>
    <property type="evidence" value="ECO:0007669"/>
    <property type="project" value="InterPro"/>
</dbReference>
<evidence type="ECO:0000313" key="7">
    <source>
        <dbReference type="EMBL" id="RDE22612.1"/>
    </source>
</evidence>
<evidence type="ECO:0000256" key="2">
    <source>
        <dbReference type="ARBA" id="ARBA00022617"/>
    </source>
</evidence>
<feature type="signal peptide" evidence="6">
    <location>
        <begin position="1"/>
        <end position="19"/>
    </location>
</feature>
<accession>A0A369WLM3</accession>
<keyword evidence="4 5" id="KW-0408">Iron</keyword>
<keyword evidence="8" id="KW-1185">Reference proteome</keyword>
<evidence type="ECO:0000256" key="4">
    <source>
        <dbReference type="ARBA" id="ARBA00023004"/>
    </source>
</evidence>
<dbReference type="InterPro" id="IPR009050">
    <property type="entry name" value="Globin-like_sf"/>
</dbReference>
<dbReference type="InterPro" id="IPR012292">
    <property type="entry name" value="Globin/Proto"/>
</dbReference>
<sequence length="151" mass="16683">MCRVILTLSLALFLQTAHADNHGSMEAKSLYDRLGGIAPISVVVSDFIDALVPDTALNANPKIDAARMAVPPEYLKYHVTAMVCQVTGGPCQYHGRDMKSSHAHLAITEKEWDRMVEIFLQILSRYGVPEKETQELLEIVGSTKGDIVTMR</sequence>
<feature type="binding site" description="distal binding residue" evidence="5">
    <location>
        <position position="78"/>
    </location>
    <ligand>
        <name>heme</name>
        <dbReference type="ChEBI" id="CHEBI:30413"/>
    </ligand>
    <ligandPart>
        <name>Fe</name>
        <dbReference type="ChEBI" id="CHEBI:18248"/>
    </ligandPart>
</feature>
<evidence type="ECO:0000256" key="5">
    <source>
        <dbReference type="PIRSR" id="PIRSR601486-1"/>
    </source>
</evidence>
<keyword evidence="6" id="KW-0732">Signal</keyword>
<dbReference type="RefSeq" id="WP_114695245.1">
    <property type="nucleotide sequence ID" value="NZ_QQOH01000002.1"/>
</dbReference>